<dbReference type="PROSITE" id="PS50011">
    <property type="entry name" value="PROTEIN_KINASE_DOM"/>
    <property type="match status" value="1"/>
</dbReference>
<dbReference type="SUPFAM" id="SSF56112">
    <property type="entry name" value="Protein kinase-like (PK-like)"/>
    <property type="match status" value="1"/>
</dbReference>
<dbReference type="SMART" id="SM00220">
    <property type="entry name" value="S_TKc"/>
    <property type="match status" value="1"/>
</dbReference>
<reference evidence="10" key="1">
    <citation type="journal article" date="2014" name="Int. J. Syst. Evol. Microbiol.">
        <title>Complete genome sequence of Corynebacterium casei LMG S-19264T (=DSM 44701T), isolated from a smear-ripened cheese.</title>
        <authorList>
            <consortium name="US DOE Joint Genome Institute (JGI-PGF)"/>
            <person name="Walter F."/>
            <person name="Albersmeier A."/>
            <person name="Kalinowski J."/>
            <person name="Ruckert C."/>
        </authorList>
    </citation>
    <scope>NUCLEOTIDE SEQUENCE</scope>
    <source>
        <strain evidence="10">CGMCC 4.7368</strain>
    </source>
</reference>
<evidence type="ECO:0000256" key="3">
    <source>
        <dbReference type="ARBA" id="ARBA00022679"/>
    </source>
</evidence>
<keyword evidence="11" id="KW-1185">Reference proteome</keyword>
<dbReference type="EMBL" id="BMNH01000001">
    <property type="protein sequence ID" value="GGO62635.1"/>
    <property type="molecule type" value="Genomic_DNA"/>
</dbReference>
<evidence type="ECO:0000256" key="2">
    <source>
        <dbReference type="ARBA" id="ARBA00022527"/>
    </source>
</evidence>
<dbReference type="PROSITE" id="PS00108">
    <property type="entry name" value="PROTEIN_KINASE_ST"/>
    <property type="match status" value="1"/>
</dbReference>
<evidence type="ECO:0000256" key="7">
    <source>
        <dbReference type="PROSITE-ProRule" id="PRU10141"/>
    </source>
</evidence>
<evidence type="ECO:0000313" key="11">
    <source>
        <dbReference type="Proteomes" id="UP000646523"/>
    </source>
</evidence>
<dbReference type="Pfam" id="PF13374">
    <property type="entry name" value="TPR_10"/>
    <property type="match status" value="3"/>
</dbReference>
<comment type="caution">
    <text evidence="10">The sequence shown here is derived from an EMBL/GenBank/DDBJ whole genome shotgun (WGS) entry which is preliminary data.</text>
</comment>
<feature type="binding site" evidence="7">
    <location>
        <position position="35"/>
    </location>
    <ligand>
        <name>ATP</name>
        <dbReference type="ChEBI" id="CHEBI:30616"/>
    </ligand>
</feature>
<gene>
    <name evidence="10" type="ORF">GCM10012289_07760</name>
</gene>
<dbReference type="Pfam" id="PF00069">
    <property type="entry name" value="Pkinase"/>
    <property type="match status" value="1"/>
</dbReference>
<dbReference type="GO" id="GO:0005524">
    <property type="term" value="F:ATP binding"/>
    <property type="evidence" value="ECO:0007669"/>
    <property type="project" value="UniProtKB-UniRule"/>
</dbReference>
<dbReference type="PANTHER" id="PTHR43289:SF6">
    <property type="entry name" value="SERINE_THREONINE-PROTEIN KINASE NEKL-3"/>
    <property type="match status" value="1"/>
</dbReference>
<keyword evidence="3" id="KW-0808">Transferase</keyword>
<dbReference type="PROSITE" id="PS00107">
    <property type="entry name" value="PROTEIN_KINASE_ATP"/>
    <property type="match status" value="1"/>
</dbReference>
<dbReference type="Gene3D" id="3.30.200.20">
    <property type="entry name" value="Phosphorylase Kinase, domain 1"/>
    <property type="match status" value="1"/>
</dbReference>
<dbReference type="Gene3D" id="1.10.510.10">
    <property type="entry name" value="Transferase(Phosphotransferase) domain 1"/>
    <property type="match status" value="1"/>
</dbReference>
<dbReference type="InterPro" id="IPR008271">
    <property type="entry name" value="Ser/Thr_kinase_AS"/>
</dbReference>
<feature type="region of interest" description="Disordered" evidence="8">
    <location>
        <begin position="264"/>
        <end position="287"/>
    </location>
</feature>
<proteinExistence type="predicted"/>
<dbReference type="PANTHER" id="PTHR43289">
    <property type="entry name" value="MITOGEN-ACTIVATED PROTEIN KINASE KINASE KINASE 20-RELATED"/>
    <property type="match status" value="1"/>
</dbReference>
<keyword evidence="2" id="KW-0723">Serine/threonine-protein kinase</keyword>
<dbReference type="AlphaFoldDB" id="A0A917YQT5"/>
<evidence type="ECO:0000256" key="8">
    <source>
        <dbReference type="SAM" id="MobiDB-lite"/>
    </source>
</evidence>
<keyword evidence="4 7" id="KW-0547">Nucleotide-binding</keyword>
<name>A0A917YQT5_9ACTN</name>
<evidence type="ECO:0000259" key="9">
    <source>
        <dbReference type="PROSITE" id="PS50011"/>
    </source>
</evidence>
<dbReference type="EC" id="2.7.11.1" evidence="1"/>
<keyword evidence="5" id="KW-0418">Kinase</keyword>
<dbReference type="InterPro" id="IPR011009">
    <property type="entry name" value="Kinase-like_dom_sf"/>
</dbReference>
<evidence type="ECO:0000256" key="1">
    <source>
        <dbReference type="ARBA" id="ARBA00012513"/>
    </source>
</evidence>
<evidence type="ECO:0000313" key="10">
    <source>
        <dbReference type="EMBL" id="GGO62635.1"/>
    </source>
</evidence>
<protein>
    <recommendedName>
        <fullName evidence="1">non-specific serine/threonine protein kinase</fullName>
        <ecNumber evidence="1">2.7.11.1</ecNumber>
    </recommendedName>
</protein>
<dbReference type="InterPro" id="IPR000719">
    <property type="entry name" value="Prot_kinase_dom"/>
</dbReference>
<dbReference type="InterPro" id="IPR017441">
    <property type="entry name" value="Protein_kinase_ATP_BS"/>
</dbReference>
<reference evidence="10" key="2">
    <citation type="submission" date="2020-09" db="EMBL/GenBank/DDBJ databases">
        <authorList>
            <person name="Sun Q."/>
            <person name="Zhou Y."/>
        </authorList>
    </citation>
    <scope>NUCLEOTIDE SEQUENCE</scope>
    <source>
        <strain evidence="10">CGMCC 4.7368</strain>
    </source>
</reference>
<evidence type="ECO:0000256" key="5">
    <source>
        <dbReference type="ARBA" id="ARBA00022777"/>
    </source>
</evidence>
<dbReference type="Proteomes" id="UP000646523">
    <property type="component" value="Unassembled WGS sequence"/>
</dbReference>
<dbReference type="CDD" id="cd14014">
    <property type="entry name" value="STKc_PknB_like"/>
    <property type="match status" value="1"/>
</dbReference>
<accession>A0A917YQT5</accession>
<sequence length="472" mass="52072">MLAGRYQRLGRIGQGGMGVVWRAYDAELEREVAIKELRVPEQVTEQERRVWYARMQREARAAARLRHPGIVTVYDLVMGEDGRPWIVMELIHGQSLEHLLSEQEALPERQIAAIGLAMLEALSAAHAHRIVHRDVKPANVLLEGDRIVLTDFGIAAVEGDATLTRPGTVLGTPAYMSPEQIAGRAVTPAADLWSLAATLYAAVEGRPPFTAPTHGALFIAIATQDPAPPECGGPLAQVLNGLLRKDPANRLSVAQIHDLLTTVTGSSSKPDAQARPAEQQPATRTDTLSYTVDLTLVQGPVPSPDDKGLSRLTRAVEDLPKQEAVAIYRRLAEADPDRHRPNLAQSLHNLGHTLYQLDRFAEVASARQEAVAIYRQLAEADPDRYRPNLAESLSHFSHTLYRLDRFAEELPVEQEAVAIYRQLAEADPDRYRPDLAQLLSNLGNTLKRLHHHAEAAPVEQEAIAIYRQLGRS</sequence>
<keyword evidence="6 7" id="KW-0067">ATP-binding</keyword>
<organism evidence="10 11">
    <name type="scientific">Nonomuraea cavernae</name>
    <dbReference type="NCBI Taxonomy" id="2045107"/>
    <lineage>
        <taxon>Bacteria</taxon>
        <taxon>Bacillati</taxon>
        <taxon>Actinomycetota</taxon>
        <taxon>Actinomycetes</taxon>
        <taxon>Streptosporangiales</taxon>
        <taxon>Streptosporangiaceae</taxon>
        <taxon>Nonomuraea</taxon>
    </lineage>
</organism>
<dbReference type="InterPro" id="IPR011990">
    <property type="entry name" value="TPR-like_helical_dom_sf"/>
</dbReference>
<dbReference type="Gene3D" id="1.25.40.10">
    <property type="entry name" value="Tetratricopeptide repeat domain"/>
    <property type="match status" value="1"/>
</dbReference>
<evidence type="ECO:0000256" key="6">
    <source>
        <dbReference type="ARBA" id="ARBA00022840"/>
    </source>
</evidence>
<evidence type="ECO:0000256" key="4">
    <source>
        <dbReference type="ARBA" id="ARBA00022741"/>
    </source>
</evidence>
<dbReference type="GO" id="GO:0004674">
    <property type="term" value="F:protein serine/threonine kinase activity"/>
    <property type="evidence" value="ECO:0007669"/>
    <property type="project" value="UniProtKB-KW"/>
</dbReference>
<feature type="domain" description="Protein kinase" evidence="9">
    <location>
        <begin position="6"/>
        <end position="260"/>
    </location>
</feature>
<dbReference type="SUPFAM" id="SSF48452">
    <property type="entry name" value="TPR-like"/>
    <property type="match status" value="1"/>
</dbReference>